<protein>
    <submittedName>
        <fullName evidence="11">Probable inactive histone-lysine N-methyltransferase SUVR2 isoform X2</fullName>
    </submittedName>
</protein>
<dbReference type="PROSITE" id="PS51580">
    <property type="entry name" value="SAM_MT43_3"/>
    <property type="match status" value="1"/>
</dbReference>
<dbReference type="GeneID" id="110771324"/>
<dbReference type="Gene3D" id="1.10.8.850">
    <property type="entry name" value="Histone-lysine N methyltransferase , C-terminal domain-like"/>
    <property type="match status" value="1"/>
</dbReference>
<dbReference type="RefSeq" id="XP_021831299.1">
    <property type="nucleotide sequence ID" value="XM_021975607.1"/>
</dbReference>
<dbReference type="Pfam" id="PF05033">
    <property type="entry name" value="Pre-SET"/>
    <property type="match status" value="1"/>
</dbReference>
<sequence>MAQKPKVQAALKAMAELGINEKQVKPVLKRLFKLFDKNWELIEAENYRVLIDAIFDEEENEVVEEKKNCKNYDEEDMEEEPQVHHEASRTSKRLHSSGHESSSQKKKSTNADLESDMEEELPLPHQRERPLKRLRKSHEGQVSPFPNSCNPMLGDTSSVRPKVEKDGLLGTRSPQQLRDITRSPESRAELQQPISPHIGNKNKGKQPVMSKPLAPHGVRFKELVVAEPGIILLPKQNVNTHQLLKPKDEPFTDDMAQDEVPIAAILPGPSSEENPILQDGATVEQNDQEHVASQEKESTTNGIQASYNEGNTNSELATIEEESPSNLEVASSPLGEDGSISVAPNLDALRKTTAWDAGGGTKELLCMQSFSLNGSVSIEHPTVVTAPQVPRLPLSLNGFGECREACGRTASNGFSGVNKEGGLEDSRDLVVVQQCDLTTDDLRAYHDINDITKGAERVTIPWVNEMNSECPLSFFYISRSLVFRDADVNFCLSGIGDGDCCSTCLGDCLSVPARCACACQTGGEFAYTPEGLVKDDFLEECISMTRNPQQHHPLYCKSCPLERVKNDDCLEPCKGHSRRKFIKECWSKCGCVIQCGNRVVQRGINCKLQVFFTSEGKGWGLRTLEDLPKGAFVCEYVGEVLTSKELQERNIQSARSGKRPYPVLLDANWGLKAVLRNEEALCLDATKYGNVARFINHRCLDANLVEIPVEVETPDHCYYHIAFFTTRKVDALEELNWDYGIDFDDHDHPVKVFQCRCGSKFCRNMKRSNRSRSASIAA</sequence>
<keyword evidence="5" id="KW-0479">Metal-binding</keyword>
<feature type="compositionally biased region" description="Basic and acidic residues" evidence="8">
    <location>
        <begin position="63"/>
        <end position="72"/>
    </location>
</feature>
<dbReference type="FunFam" id="2.170.270.10:FF:000046">
    <property type="entry name" value="SET-domain containing protein lysine methyltransferase family protein"/>
    <property type="match status" value="1"/>
</dbReference>
<keyword evidence="4" id="KW-0808">Transferase</keyword>
<feature type="compositionally biased region" description="Basic and acidic residues" evidence="8">
    <location>
        <begin position="287"/>
        <end position="298"/>
    </location>
</feature>
<dbReference type="SMART" id="SM00317">
    <property type="entry name" value="SET"/>
    <property type="match status" value="1"/>
</dbReference>
<evidence type="ECO:0000259" key="9">
    <source>
        <dbReference type="PROSITE" id="PS50280"/>
    </source>
</evidence>
<dbReference type="PANTHER" id="PTHR46450">
    <property type="entry name" value="INACTIVE HISTONE-LYSINE N-METHYLTRANSFERASE SUVR1-RELATED"/>
    <property type="match status" value="1"/>
</dbReference>
<feature type="region of interest" description="Disordered" evidence="8">
    <location>
        <begin position="62"/>
        <end position="211"/>
    </location>
</feature>
<evidence type="ECO:0000256" key="1">
    <source>
        <dbReference type="ARBA" id="ARBA00004123"/>
    </source>
</evidence>
<dbReference type="Proteomes" id="UP000515124">
    <property type="component" value="Unplaced"/>
</dbReference>
<evidence type="ECO:0000256" key="8">
    <source>
        <dbReference type="SAM" id="MobiDB-lite"/>
    </source>
</evidence>
<dbReference type="PANTHER" id="PTHR46450:SF1">
    <property type="entry name" value="INACTIVE HISTONE-LYSINE N-METHYLTRANSFERASE SUVR1-RELATED"/>
    <property type="match status" value="1"/>
</dbReference>
<feature type="region of interest" description="Disordered" evidence="8">
    <location>
        <begin position="284"/>
        <end position="308"/>
    </location>
</feature>
<dbReference type="GO" id="GO:0005634">
    <property type="term" value="C:nucleus"/>
    <property type="evidence" value="ECO:0007669"/>
    <property type="project" value="UniProtKB-SubCell"/>
</dbReference>
<dbReference type="InterPro" id="IPR018848">
    <property type="entry name" value="WIYLD_domain"/>
</dbReference>
<dbReference type="GO" id="GO:0005694">
    <property type="term" value="C:chromosome"/>
    <property type="evidence" value="ECO:0007669"/>
    <property type="project" value="UniProtKB-SubCell"/>
</dbReference>
<feature type="compositionally biased region" description="Polar residues" evidence="8">
    <location>
        <begin position="299"/>
        <end position="308"/>
    </location>
</feature>
<dbReference type="InterPro" id="IPR007728">
    <property type="entry name" value="Pre-SET_dom"/>
</dbReference>
<comment type="subcellular location">
    <subcellularLocation>
        <location evidence="2">Chromosome</location>
    </subcellularLocation>
    <subcellularLocation>
        <location evidence="1">Nucleus</location>
    </subcellularLocation>
</comment>
<dbReference type="GO" id="GO:0042054">
    <property type="term" value="F:histone methyltransferase activity"/>
    <property type="evidence" value="ECO:0007669"/>
    <property type="project" value="InterPro"/>
</dbReference>
<dbReference type="AlphaFoldDB" id="A0A6P5TWX6"/>
<dbReference type="SMART" id="SM00468">
    <property type="entry name" value="PreSET"/>
    <property type="match status" value="1"/>
</dbReference>
<accession>A0A6P5TWX6</accession>
<gene>
    <name evidence="11" type="primary">LOC110771324</name>
</gene>
<dbReference type="InterPro" id="IPR025776">
    <property type="entry name" value="SUVR4/1/2"/>
</dbReference>
<evidence type="ECO:0000313" key="10">
    <source>
        <dbReference type="Proteomes" id="UP000515124"/>
    </source>
</evidence>
<evidence type="ECO:0000256" key="3">
    <source>
        <dbReference type="ARBA" id="ARBA00022454"/>
    </source>
</evidence>
<reference evidence="11" key="1">
    <citation type="submission" date="2025-08" db="UniProtKB">
        <authorList>
            <consortium name="RefSeq"/>
        </authorList>
    </citation>
    <scope>IDENTIFICATION</scope>
</reference>
<dbReference type="CDD" id="cd10538">
    <property type="entry name" value="SET_SETDB-like"/>
    <property type="match status" value="1"/>
</dbReference>
<dbReference type="Gene3D" id="2.170.270.10">
    <property type="entry name" value="SET domain"/>
    <property type="match status" value="1"/>
</dbReference>
<dbReference type="Pfam" id="PF00856">
    <property type="entry name" value="SET"/>
    <property type="match status" value="1"/>
</dbReference>
<dbReference type="GO" id="GO:0008270">
    <property type="term" value="F:zinc ion binding"/>
    <property type="evidence" value="ECO:0007669"/>
    <property type="project" value="InterPro"/>
</dbReference>
<dbReference type="SUPFAM" id="SSF82199">
    <property type="entry name" value="SET domain"/>
    <property type="match status" value="1"/>
</dbReference>
<keyword evidence="6" id="KW-0862">Zinc</keyword>
<evidence type="ECO:0000256" key="4">
    <source>
        <dbReference type="ARBA" id="ARBA00022679"/>
    </source>
</evidence>
<evidence type="ECO:0000256" key="6">
    <source>
        <dbReference type="ARBA" id="ARBA00022833"/>
    </source>
</evidence>
<evidence type="ECO:0000256" key="2">
    <source>
        <dbReference type="ARBA" id="ARBA00004286"/>
    </source>
</evidence>
<dbReference type="Pfam" id="PF10440">
    <property type="entry name" value="WIYLD"/>
    <property type="match status" value="1"/>
</dbReference>
<feature type="domain" description="SET" evidence="9">
    <location>
        <begin position="606"/>
        <end position="740"/>
    </location>
</feature>
<dbReference type="InterPro" id="IPR001214">
    <property type="entry name" value="SET_dom"/>
</dbReference>
<keyword evidence="3" id="KW-0158">Chromosome</keyword>
<feature type="compositionally biased region" description="Basic and acidic residues" evidence="8">
    <location>
        <begin position="179"/>
        <end position="188"/>
    </location>
</feature>
<keyword evidence="10" id="KW-1185">Reference proteome</keyword>
<proteinExistence type="predicted"/>
<keyword evidence="7" id="KW-0539">Nucleus</keyword>
<dbReference type="InterPro" id="IPR043017">
    <property type="entry name" value="WIYLD_dom_sf"/>
</dbReference>
<feature type="compositionally biased region" description="Polar residues" evidence="8">
    <location>
        <begin position="144"/>
        <end position="159"/>
    </location>
</feature>
<organism evidence="10 11">
    <name type="scientific">Prunus avium</name>
    <name type="common">Cherry</name>
    <name type="synonym">Cerasus avium</name>
    <dbReference type="NCBI Taxonomy" id="42229"/>
    <lineage>
        <taxon>Eukaryota</taxon>
        <taxon>Viridiplantae</taxon>
        <taxon>Streptophyta</taxon>
        <taxon>Embryophyta</taxon>
        <taxon>Tracheophyta</taxon>
        <taxon>Spermatophyta</taxon>
        <taxon>Magnoliopsida</taxon>
        <taxon>eudicotyledons</taxon>
        <taxon>Gunneridae</taxon>
        <taxon>Pentapetalae</taxon>
        <taxon>rosids</taxon>
        <taxon>fabids</taxon>
        <taxon>Rosales</taxon>
        <taxon>Rosaceae</taxon>
        <taxon>Amygdaloideae</taxon>
        <taxon>Amygdaleae</taxon>
        <taxon>Prunus</taxon>
    </lineage>
</organism>
<evidence type="ECO:0000256" key="7">
    <source>
        <dbReference type="ARBA" id="ARBA00023242"/>
    </source>
</evidence>
<dbReference type="PROSITE" id="PS50280">
    <property type="entry name" value="SET"/>
    <property type="match status" value="1"/>
</dbReference>
<evidence type="ECO:0000313" key="11">
    <source>
        <dbReference type="RefSeq" id="XP_021831299.1"/>
    </source>
</evidence>
<dbReference type="InterPro" id="IPR046341">
    <property type="entry name" value="SET_dom_sf"/>
</dbReference>
<name>A0A6P5TWX6_PRUAV</name>
<evidence type="ECO:0000256" key="5">
    <source>
        <dbReference type="ARBA" id="ARBA00022723"/>
    </source>
</evidence>